<keyword evidence="3" id="KW-1185">Reference proteome</keyword>
<dbReference type="Proteomes" id="UP001499884">
    <property type="component" value="Unassembled WGS sequence"/>
</dbReference>
<dbReference type="EMBL" id="BAABEP010000002">
    <property type="protein sequence ID" value="GAA3712002.1"/>
    <property type="molecule type" value="Genomic_DNA"/>
</dbReference>
<feature type="region of interest" description="Disordered" evidence="1">
    <location>
        <begin position="76"/>
        <end position="98"/>
    </location>
</feature>
<evidence type="ECO:0000256" key="1">
    <source>
        <dbReference type="SAM" id="MobiDB-lite"/>
    </source>
</evidence>
<dbReference type="RefSeq" id="WP_345640960.1">
    <property type="nucleotide sequence ID" value="NZ_BAABEP010000002.1"/>
</dbReference>
<sequence>MEGAYPSGHSGPRADPITVGTEQPPARIFSEIRRRLLPEYLATIDAALKDAAEAAQHEQARIAMNRRLEQVLPSLGHSAMPHRGSAGRSRSYWSGGEGGIETQPALAAGEVRLSRDATSMDLQITGVPAELGLRILGLLNPDTVPELEGVPVPQEAAPLQPVAPVPRTVLVQGQVFACPAAPAARP</sequence>
<accession>A0ABP7E167</accession>
<feature type="region of interest" description="Disordered" evidence="1">
    <location>
        <begin position="1"/>
        <end position="24"/>
    </location>
</feature>
<comment type="caution">
    <text evidence="2">The sequence shown here is derived from an EMBL/GenBank/DDBJ whole genome shotgun (WGS) entry which is preliminary data.</text>
</comment>
<evidence type="ECO:0000313" key="2">
    <source>
        <dbReference type="EMBL" id="GAA3712002.1"/>
    </source>
</evidence>
<reference evidence="3" key="1">
    <citation type="journal article" date="2019" name="Int. J. Syst. Evol. Microbiol.">
        <title>The Global Catalogue of Microorganisms (GCM) 10K type strain sequencing project: providing services to taxonomists for standard genome sequencing and annotation.</title>
        <authorList>
            <consortium name="The Broad Institute Genomics Platform"/>
            <consortium name="The Broad Institute Genome Sequencing Center for Infectious Disease"/>
            <person name="Wu L."/>
            <person name="Ma J."/>
        </authorList>
    </citation>
    <scope>NUCLEOTIDE SEQUENCE [LARGE SCALE GENOMIC DNA]</scope>
    <source>
        <strain evidence="3">JCM 30846</strain>
    </source>
</reference>
<name>A0ABP7E167_9ACTN</name>
<protein>
    <submittedName>
        <fullName evidence="2">Uncharacterized protein</fullName>
    </submittedName>
</protein>
<proteinExistence type="predicted"/>
<evidence type="ECO:0000313" key="3">
    <source>
        <dbReference type="Proteomes" id="UP001499884"/>
    </source>
</evidence>
<gene>
    <name evidence="2" type="ORF">GCM10023082_07290</name>
</gene>
<organism evidence="2 3">
    <name type="scientific">Streptomyces tremellae</name>
    <dbReference type="NCBI Taxonomy" id="1124239"/>
    <lineage>
        <taxon>Bacteria</taxon>
        <taxon>Bacillati</taxon>
        <taxon>Actinomycetota</taxon>
        <taxon>Actinomycetes</taxon>
        <taxon>Kitasatosporales</taxon>
        <taxon>Streptomycetaceae</taxon>
        <taxon>Streptomyces</taxon>
    </lineage>
</organism>